<organism evidence="2 3">
    <name type="scientific">Plakobranchus ocellatus</name>
    <dbReference type="NCBI Taxonomy" id="259542"/>
    <lineage>
        <taxon>Eukaryota</taxon>
        <taxon>Metazoa</taxon>
        <taxon>Spiralia</taxon>
        <taxon>Lophotrochozoa</taxon>
        <taxon>Mollusca</taxon>
        <taxon>Gastropoda</taxon>
        <taxon>Heterobranchia</taxon>
        <taxon>Euthyneura</taxon>
        <taxon>Panpulmonata</taxon>
        <taxon>Sacoglossa</taxon>
        <taxon>Placobranchoidea</taxon>
        <taxon>Plakobranchidae</taxon>
        <taxon>Plakobranchus</taxon>
    </lineage>
</organism>
<sequence>MGDPGQQLRAALENGDLPEVDRLLSHHQQGMNNRISKDAFDKALLVACRARQEFYIQKLISVREKILLEGDQLEENNLKKLAVNLAEEGHTEAFKLLASHCNDLVSNQILLKAAVISGNTEIVQLMLDRGADLNIQCKYGETALVTAIRYLT</sequence>
<dbReference type="SUPFAM" id="SSF48403">
    <property type="entry name" value="Ankyrin repeat"/>
    <property type="match status" value="1"/>
</dbReference>
<evidence type="ECO:0000256" key="1">
    <source>
        <dbReference type="PROSITE-ProRule" id="PRU00023"/>
    </source>
</evidence>
<comment type="caution">
    <text evidence="2">The sequence shown here is derived from an EMBL/GenBank/DDBJ whole genome shotgun (WGS) entry which is preliminary data.</text>
</comment>
<dbReference type="PROSITE" id="PS50088">
    <property type="entry name" value="ANK_REPEAT"/>
    <property type="match status" value="1"/>
</dbReference>
<protein>
    <submittedName>
        <fullName evidence="2">Ankyrin repeat-containing protein</fullName>
    </submittedName>
</protein>
<dbReference type="Gene3D" id="1.25.40.20">
    <property type="entry name" value="Ankyrin repeat-containing domain"/>
    <property type="match status" value="1"/>
</dbReference>
<reference evidence="2 3" key="1">
    <citation type="journal article" date="2021" name="Elife">
        <title>Chloroplast acquisition without the gene transfer in kleptoplastic sea slugs, Plakobranchus ocellatus.</title>
        <authorList>
            <person name="Maeda T."/>
            <person name="Takahashi S."/>
            <person name="Yoshida T."/>
            <person name="Shimamura S."/>
            <person name="Takaki Y."/>
            <person name="Nagai Y."/>
            <person name="Toyoda A."/>
            <person name="Suzuki Y."/>
            <person name="Arimoto A."/>
            <person name="Ishii H."/>
            <person name="Satoh N."/>
            <person name="Nishiyama T."/>
            <person name="Hasebe M."/>
            <person name="Maruyama T."/>
            <person name="Minagawa J."/>
            <person name="Obokata J."/>
            <person name="Shigenobu S."/>
        </authorList>
    </citation>
    <scope>NUCLEOTIDE SEQUENCE [LARGE SCALE GENOMIC DNA]</scope>
</reference>
<dbReference type="EMBL" id="BLXT01003741">
    <property type="protein sequence ID" value="GFO04668.1"/>
    <property type="molecule type" value="Genomic_DNA"/>
</dbReference>
<dbReference type="PROSITE" id="PS50297">
    <property type="entry name" value="ANK_REP_REGION"/>
    <property type="match status" value="1"/>
</dbReference>
<dbReference type="Proteomes" id="UP000735302">
    <property type="component" value="Unassembled WGS sequence"/>
</dbReference>
<dbReference type="InterPro" id="IPR002110">
    <property type="entry name" value="Ankyrin_rpt"/>
</dbReference>
<dbReference type="InterPro" id="IPR036770">
    <property type="entry name" value="Ankyrin_rpt-contain_sf"/>
</dbReference>
<dbReference type="Pfam" id="PF12796">
    <property type="entry name" value="Ank_2"/>
    <property type="match status" value="1"/>
</dbReference>
<accession>A0AAV4AD20</accession>
<feature type="repeat" description="ANK" evidence="1">
    <location>
        <begin position="106"/>
        <end position="138"/>
    </location>
</feature>
<name>A0AAV4AD20_9GAST</name>
<keyword evidence="1" id="KW-0040">ANK repeat</keyword>
<gene>
    <name evidence="2" type="ORF">PoB_003117300</name>
</gene>
<proteinExistence type="predicted"/>
<keyword evidence="3" id="KW-1185">Reference proteome</keyword>
<evidence type="ECO:0000313" key="3">
    <source>
        <dbReference type="Proteomes" id="UP000735302"/>
    </source>
</evidence>
<evidence type="ECO:0000313" key="2">
    <source>
        <dbReference type="EMBL" id="GFO04668.1"/>
    </source>
</evidence>
<dbReference type="AlphaFoldDB" id="A0AAV4AD20"/>